<protein>
    <submittedName>
        <fullName evidence="2">Uncharacterized protein</fullName>
    </submittedName>
</protein>
<sequence length="179" mass="19361">MDGAMQEFTDAGELEQGSADMDDAHMDTNIARPDASSLLMVATLVYLTPVTTLGFPSHLQTFAARQHFASCDGSLRPDPHNSLACTASATTNLEGNGEPDAHVGWLQQPRELTRVKKGISLLPRKEVVRRSRNIPALLNTEDRTDREDAEQGTTETAGRPSVTTGQSGAEEPQRRTGDC</sequence>
<dbReference type="Proteomes" id="UP001066276">
    <property type="component" value="Chromosome 1_1"/>
</dbReference>
<gene>
    <name evidence="2" type="ORF">NDU88_006848</name>
</gene>
<proteinExistence type="predicted"/>
<keyword evidence="3" id="KW-1185">Reference proteome</keyword>
<comment type="caution">
    <text evidence="2">The sequence shown here is derived from an EMBL/GenBank/DDBJ whole genome shotgun (WGS) entry which is preliminary data.</text>
</comment>
<accession>A0AAV7X564</accession>
<organism evidence="2 3">
    <name type="scientific">Pleurodeles waltl</name>
    <name type="common">Iberian ribbed newt</name>
    <dbReference type="NCBI Taxonomy" id="8319"/>
    <lineage>
        <taxon>Eukaryota</taxon>
        <taxon>Metazoa</taxon>
        <taxon>Chordata</taxon>
        <taxon>Craniata</taxon>
        <taxon>Vertebrata</taxon>
        <taxon>Euteleostomi</taxon>
        <taxon>Amphibia</taxon>
        <taxon>Batrachia</taxon>
        <taxon>Caudata</taxon>
        <taxon>Salamandroidea</taxon>
        <taxon>Salamandridae</taxon>
        <taxon>Pleurodelinae</taxon>
        <taxon>Pleurodeles</taxon>
    </lineage>
</organism>
<dbReference type="EMBL" id="JANPWB010000001">
    <property type="protein sequence ID" value="KAJ1219279.1"/>
    <property type="molecule type" value="Genomic_DNA"/>
</dbReference>
<feature type="compositionally biased region" description="Polar residues" evidence="1">
    <location>
        <begin position="151"/>
        <end position="167"/>
    </location>
</feature>
<evidence type="ECO:0000313" key="3">
    <source>
        <dbReference type="Proteomes" id="UP001066276"/>
    </source>
</evidence>
<reference evidence="2" key="1">
    <citation type="journal article" date="2022" name="bioRxiv">
        <title>Sequencing and chromosome-scale assembly of the giantPleurodeles waltlgenome.</title>
        <authorList>
            <person name="Brown T."/>
            <person name="Elewa A."/>
            <person name="Iarovenko S."/>
            <person name="Subramanian E."/>
            <person name="Araus A.J."/>
            <person name="Petzold A."/>
            <person name="Susuki M."/>
            <person name="Suzuki K.-i.T."/>
            <person name="Hayashi T."/>
            <person name="Toyoda A."/>
            <person name="Oliveira C."/>
            <person name="Osipova E."/>
            <person name="Leigh N.D."/>
            <person name="Simon A."/>
            <person name="Yun M.H."/>
        </authorList>
    </citation>
    <scope>NUCLEOTIDE SEQUENCE</scope>
    <source>
        <strain evidence="2">20211129_DDA</strain>
        <tissue evidence="2">Liver</tissue>
    </source>
</reference>
<dbReference type="AlphaFoldDB" id="A0AAV7X564"/>
<feature type="region of interest" description="Disordered" evidence="1">
    <location>
        <begin position="133"/>
        <end position="179"/>
    </location>
</feature>
<evidence type="ECO:0000313" key="2">
    <source>
        <dbReference type="EMBL" id="KAJ1219279.1"/>
    </source>
</evidence>
<name>A0AAV7X564_PLEWA</name>
<evidence type="ECO:0000256" key="1">
    <source>
        <dbReference type="SAM" id="MobiDB-lite"/>
    </source>
</evidence>